<proteinExistence type="inferred from homology"/>
<evidence type="ECO:0000313" key="5">
    <source>
        <dbReference type="EMBL" id="MBK5896424.1"/>
    </source>
</evidence>
<dbReference type="GO" id="GO:0004519">
    <property type="term" value="F:endonuclease activity"/>
    <property type="evidence" value="ECO:0007669"/>
    <property type="project" value="UniProtKB-KW"/>
</dbReference>
<dbReference type="SUPFAM" id="SSF116734">
    <property type="entry name" value="DNA methylase specificity domain"/>
    <property type="match status" value="2"/>
</dbReference>
<dbReference type="RefSeq" id="WP_208427997.1">
    <property type="nucleotide sequence ID" value="NZ_JAEPRJ010000001.1"/>
</dbReference>
<dbReference type="Pfam" id="PF01420">
    <property type="entry name" value="Methylase_S"/>
    <property type="match status" value="2"/>
</dbReference>
<protein>
    <submittedName>
        <fullName evidence="5">Restriction endonuclease subunit S</fullName>
    </submittedName>
</protein>
<sequence length="398" mass="45193">METREVKLGDIVKYNKGYAFKSSEYTDEGVMVVRVTDFTLDSISDVDAVYLAPDDRYDKFILKTNDILIQTVGSWENNPNSIVGKVVRVPNQCDSAYLNQNIVRIIPNNDFNNTYLFYALKANQFSTYCVLRGQGAANQASITLATIFRFKFKAHNFAEQKRIADILSAYDNLIENNNKRIKLLEQMAENLYKEWFVRFRFPGYEDVEFENGIPKGWKIESLSDIANIIMGQSPESENYNTNCIGLPFHQGVGSYGDFYLIDGVYSTKGNRIAEANSIIFSVRAPVGRINITLNKIILGRGVAGINSVKGYNAYLLWMLKNRFQQEDIIGNGSIFASVTKKELFGFKMFMPNEDLIQKFDSIASGIESVMRNISLINSNLKKQRDMLLPRLMSGKLEV</sequence>
<dbReference type="InterPro" id="IPR052021">
    <property type="entry name" value="Type-I_RS_S_subunit"/>
</dbReference>
<dbReference type="EMBL" id="JAEPRJ010000001">
    <property type="protein sequence ID" value="MBK5896424.1"/>
    <property type="molecule type" value="Genomic_DNA"/>
</dbReference>
<keyword evidence="6" id="KW-1185">Reference proteome</keyword>
<organism evidence="5 6">
    <name type="scientific">Catonella massiliensis</name>
    <dbReference type="NCBI Taxonomy" id="2799636"/>
    <lineage>
        <taxon>Bacteria</taxon>
        <taxon>Bacillati</taxon>
        <taxon>Bacillota</taxon>
        <taxon>Clostridia</taxon>
        <taxon>Lachnospirales</taxon>
        <taxon>Lachnospiraceae</taxon>
        <taxon>Catonella</taxon>
    </lineage>
</organism>
<dbReference type="PANTHER" id="PTHR30408:SF12">
    <property type="entry name" value="TYPE I RESTRICTION ENZYME MJAVIII SPECIFICITY SUBUNIT"/>
    <property type="match status" value="1"/>
</dbReference>
<evidence type="ECO:0000259" key="4">
    <source>
        <dbReference type="Pfam" id="PF01420"/>
    </source>
</evidence>
<feature type="domain" description="Type I restriction modification DNA specificity" evidence="4">
    <location>
        <begin position="214"/>
        <end position="381"/>
    </location>
</feature>
<reference evidence="5 6" key="1">
    <citation type="submission" date="2021-01" db="EMBL/GenBank/DDBJ databases">
        <title>Isolation and description of Catonella massiliensis sp. nov., a novel Catonella species, isolated from a stable periodontitis subject.</title>
        <authorList>
            <person name="Antezack A."/>
            <person name="Boxberger M."/>
            <person name="La Scola B."/>
            <person name="Monnet-Corti V."/>
        </authorList>
    </citation>
    <scope>NUCLEOTIDE SEQUENCE [LARGE SCALE GENOMIC DNA]</scope>
    <source>
        <strain evidence="5 6">Marseille-Q4567</strain>
    </source>
</reference>
<comment type="caution">
    <text evidence="5">The sequence shown here is derived from an EMBL/GenBank/DDBJ whole genome shotgun (WGS) entry which is preliminary data.</text>
</comment>
<feature type="domain" description="Type I restriction modification DNA specificity" evidence="4">
    <location>
        <begin position="5"/>
        <end position="186"/>
    </location>
</feature>
<dbReference type="InterPro" id="IPR044946">
    <property type="entry name" value="Restrct_endonuc_typeI_TRD_sf"/>
</dbReference>
<dbReference type="PANTHER" id="PTHR30408">
    <property type="entry name" value="TYPE-1 RESTRICTION ENZYME ECOKI SPECIFICITY PROTEIN"/>
    <property type="match status" value="1"/>
</dbReference>
<evidence type="ECO:0000256" key="2">
    <source>
        <dbReference type="ARBA" id="ARBA00022747"/>
    </source>
</evidence>
<dbReference type="Proteomes" id="UP000604730">
    <property type="component" value="Unassembled WGS sequence"/>
</dbReference>
<gene>
    <name evidence="5" type="ORF">JJN12_01295</name>
</gene>
<comment type="similarity">
    <text evidence="1">Belongs to the type-I restriction system S methylase family.</text>
</comment>
<evidence type="ECO:0000256" key="3">
    <source>
        <dbReference type="ARBA" id="ARBA00023125"/>
    </source>
</evidence>
<name>A0ABS1IX01_9FIRM</name>
<keyword evidence="2" id="KW-0680">Restriction system</keyword>
<keyword evidence="5" id="KW-0255">Endonuclease</keyword>
<accession>A0ABS1IX01</accession>
<dbReference type="InterPro" id="IPR000055">
    <property type="entry name" value="Restrct_endonuc_typeI_TRD"/>
</dbReference>
<keyword evidence="3" id="KW-0238">DNA-binding</keyword>
<keyword evidence="5" id="KW-0540">Nuclease</keyword>
<keyword evidence="5" id="KW-0378">Hydrolase</keyword>
<dbReference type="CDD" id="cd17512">
    <property type="entry name" value="RMtype1_S_BceB55ORF5615P-TRD2-CR2_like"/>
    <property type="match status" value="1"/>
</dbReference>
<evidence type="ECO:0000256" key="1">
    <source>
        <dbReference type="ARBA" id="ARBA00010923"/>
    </source>
</evidence>
<evidence type="ECO:0000313" key="6">
    <source>
        <dbReference type="Proteomes" id="UP000604730"/>
    </source>
</evidence>
<dbReference type="Gene3D" id="3.90.220.20">
    <property type="entry name" value="DNA methylase specificity domains"/>
    <property type="match status" value="2"/>
</dbReference>